<dbReference type="InterPro" id="IPR021109">
    <property type="entry name" value="Peptidase_aspartic_dom_sf"/>
</dbReference>
<organism evidence="2">
    <name type="scientific">Tanacetum cinerariifolium</name>
    <name type="common">Dalmatian daisy</name>
    <name type="synonym">Chrysanthemum cinerariifolium</name>
    <dbReference type="NCBI Taxonomy" id="118510"/>
    <lineage>
        <taxon>Eukaryota</taxon>
        <taxon>Viridiplantae</taxon>
        <taxon>Streptophyta</taxon>
        <taxon>Embryophyta</taxon>
        <taxon>Tracheophyta</taxon>
        <taxon>Spermatophyta</taxon>
        <taxon>Magnoliopsida</taxon>
        <taxon>eudicotyledons</taxon>
        <taxon>Gunneridae</taxon>
        <taxon>Pentapetalae</taxon>
        <taxon>asterids</taxon>
        <taxon>campanulids</taxon>
        <taxon>Asterales</taxon>
        <taxon>Asteraceae</taxon>
        <taxon>Asteroideae</taxon>
        <taxon>Anthemideae</taxon>
        <taxon>Anthemidinae</taxon>
        <taxon>Tanacetum</taxon>
    </lineage>
</organism>
<dbReference type="SUPFAM" id="SSF50630">
    <property type="entry name" value="Acid proteases"/>
    <property type="match status" value="1"/>
</dbReference>
<feature type="region of interest" description="Disordered" evidence="1">
    <location>
        <begin position="53"/>
        <end position="122"/>
    </location>
</feature>
<proteinExistence type="predicted"/>
<dbReference type="Pfam" id="PF08284">
    <property type="entry name" value="RVP_2"/>
    <property type="match status" value="2"/>
</dbReference>
<dbReference type="Gene3D" id="2.40.70.10">
    <property type="entry name" value="Acid Proteases"/>
    <property type="match status" value="1"/>
</dbReference>
<dbReference type="SUPFAM" id="SSF56672">
    <property type="entry name" value="DNA/RNA polymerases"/>
    <property type="match status" value="1"/>
</dbReference>
<dbReference type="InterPro" id="IPR043128">
    <property type="entry name" value="Rev_trsase/Diguanyl_cyclase"/>
</dbReference>
<feature type="compositionally biased region" description="Low complexity" evidence="1">
    <location>
        <begin position="188"/>
        <end position="217"/>
    </location>
</feature>
<reference evidence="2" key="1">
    <citation type="journal article" date="2019" name="Sci. Rep.">
        <title>Draft genome of Tanacetum cinerariifolium, the natural source of mosquito coil.</title>
        <authorList>
            <person name="Yamashiro T."/>
            <person name="Shiraishi A."/>
            <person name="Satake H."/>
            <person name="Nakayama K."/>
        </authorList>
    </citation>
    <scope>NUCLEOTIDE SEQUENCE</scope>
</reference>
<feature type="compositionally biased region" description="Low complexity" evidence="1">
    <location>
        <begin position="263"/>
        <end position="289"/>
    </location>
</feature>
<dbReference type="InterPro" id="IPR032567">
    <property type="entry name" value="RTL1-rel"/>
</dbReference>
<dbReference type="PANTHER" id="PTHR15503:SF45">
    <property type="entry name" value="RNA-DIRECTED DNA POLYMERASE HOMOLOG"/>
    <property type="match status" value="1"/>
</dbReference>
<feature type="compositionally biased region" description="Polar residues" evidence="1">
    <location>
        <begin position="106"/>
        <end position="122"/>
    </location>
</feature>
<dbReference type="Gene3D" id="3.30.70.270">
    <property type="match status" value="2"/>
</dbReference>
<dbReference type="EMBL" id="BKCJ010010110">
    <property type="protein sequence ID" value="GEU90105.1"/>
    <property type="molecule type" value="Genomic_DNA"/>
</dbReference>
<feature type="region of interest" description="Disordered" evidence="1">
    <location>
        <begin position="243"/>
        <end position="291"/>
    </location>
</feature>
<dbReference type="AlphaFoldDB" id="A0A6L2NZK3"/>
<dbReference type="InterPro" id="IPR043502">
    <property type="entry name" value="DNA/RNA_pol_sf"/>
</dbReference>
<dbReference type="PANTHER" id="PTHR15503">
    <property type="entry name" value="LDOC1 RELATED"/>
    <property type="match status" value="1"/>
</dbReference>
<dbReference type="CDD" id="cd01647">
    <property type="entry name" value="RT_LTR"/>
    <property type="match status" value="1"/>
</dbReference>
<name>A0A6L2NZK3_TANCI</name>
<protein>
    <recommendedName>
        <fullName evidence="3">Reverse transcriptase domain-containing protein</fullName>
    </recommendedName>
</protein>
<accession>A0A6L2NZK3</accession>
<feature type="region of interest" description="Disordered" evidence="1">
    <location>
        <begin position="185"/>
        <end position="221"/>
    </location>
</feature>
<feature type="region of interest" description="Disordered" evidence="1">
    <location>
        <begin position="801"/>
        <end position="822"/>
    </location>
</feature>
<sequence length="1175" mass="132159">MKKPVTANSELENPVSSEEIIRAVWDCGSDKSWGSDDFSVHFLKKFWNVLKTPASPDYSPASDTESYPSKDPSSDHIPPLPAISPFLSLTDDSLDSNNPDTPPSPTHGTPFTEITLSTHSSPAASRALRLRVMILAPGQPIPHGRPYRYHPNGPVHMMTARKMVGPLPTHCLAVRHSVDYSLSDPFNSNDSSETSSDSSSGDLSNSSSGHSSLDHSSPALPLGTRSSHQLCLLVPSIPHSSAVITERPSRSSFEGPSRKRSRSPTTSVSISSHVPRALSSDSLAESSESFVPRETSLKDDVVVRGSDEPHSEHDIDLEIQVEIDECITYADALRAEGIDVRFIVETVDREDVKTSTRGSVEVKVERVTHHVVLDDILEPAQDEGAIEGTYETLRDLVQRFHNHTVEILAHRVQVIESIQRDPGHMIIATYQQSVVMSERISKLERDNTRLRGTLDVVSQRVSRLQRRELTMPNIRSGSTMTREAVKELIDCRVVKALEARDATRNLEPLMEGIGNRGGNNNGNDNGNGNGNGGENGYNFCGFMPVARECTYQDFLKCQPLNFNGAEGVVGLTRWFEKIEMVFHISNCTQKYQVKYVTCTLLNGALTWWNSHKRMTGFEAVNALKWAELMKLMKKVMVPDEEDKVERFIGGLPDNIQGNVIAAEPTRLQDAIRVANNLMDQKLKGYARNAQNKRRFDNNPRDNHGQQQAFKRQNVGVRMWQDPTRPKAMRKKGYVGSPPYCNKCRLHHEGSCTVKCRNCKRIDHMTRDCMAAVAPNTQRTPVRNQPGVVFYECGRPEHYRKDYPKLRNQNRGNKTGNKNGSNEATTKAYAIGGGANPNSNIITGTFLLNNCYASMLFDSGADRSFVSSTFRALLDIAPSILDTSHPFNIDLMPVELDSFDVIIGMDWLAKYHAVIVCDEKIVRIPYGDEVLIIQGDDCDGRSKSKLNIISCTKTQKYIQQGCQVYLAQVTSKKTKDKSKEKRLEDVPIHEPVSISTSQNARVSTQLQKLSDKEFIRPSSSPWGALVLFFKKKDESFWMCVDYHELNKLTMKNRYPLPRINDLFDQLQGLKVYSNIDLRSGYHQLRVCEEDIPNTAFRTRYAHYEFQSIKEHEGHLMLILKLLKQEELYAKFLKCDFWLSKVQFLGRVIDREGIHVDPAKIESIKDWASPKPPTEIR</sequence>
<evidence type="ECO:0008006" key="3">
    <source>
        <dbReference type="Google" id="ProtNLM"/>
    </source>
</evidence>
<comment type="caution">
    <text evidence="2">The sequence shown here is derived from an EMBL/GenBank/DDBJ whole genome shotgun (WGS) entry which is preliminary data.</text>
</comment>
<dbReference type="Gene3D" id="3.10.10.10">
    <property type="entry name" value="HIV Type 1 Reverse Transcriptase, subunit A, domain 1"/>
    <property type="match status" value="1"/>
</dbReference>
<dbReference type="Gene3D" id="4.10.60.10">
    <property type="entry name" value="Zinc finger, CCHC-type"/>
    <property type="match status" value="1"/>
</dbReference>
<evidence type="ECO:0000313" key="2">
    <source>
        <dbReference type="EMBL" id="GEU90105.1"/>
    </source>
</evidence>
<feature type="compositionally biased region" description="Polar residues" evidence="1">
    <location>
        <begin position="806"/>
        <end position="822"/>
    </location>
</feature>
<evidence type="ECO:0000256" key="1">
    <source>
        <dbReference type="SAM" id="MobiDB-lite"/>
    </source>
</evidence>
<gene>
    <name evidence="2" type="ORF">Tci_062083</name>
</gene>
<dbReference type="CDD" id="cd00303">
    <property type="entry name" value="retropepsin_like"/>
    <property type="match status" value="1"/>
</dbReference>